<proteinExistence type="predicted"/>
<dbReference type="EMBL" id="JAVKPH010000008">
    <property type="protein sequence ID" value="MDR5652860.1"/>
    <property type="molecule type" value="Genomic_DNA"/>
</dbReference>
<dbReference type="Pfam" id="PF07394">
    <property type="entry name" value="DUF1501"/>
    <property type="match status" value="1"/>
</dbReference>
<dbReference type="InterPro" id="IPR010869">
    <property type="entry name" value="DUF1501"/>
</dbReference>
<dbReference type="PANTHER" id="PTHR43737:SF1">
    <property type="entry name" value="DUF1501 DOMAIN-CONTAINING PROTEIN"/>
    <property type="match status" value="1"/>
</dbReference>
<dbReference type="Proteomes" id="UP001247754">
    <property type="component" value="Unassembled WGS sequence"/>
</dbReference>
<name>A0ABU1F7K2_9RHOB</name>
<evidence type="ECO:0000313" key="1">
    <source>
        <dbReference type="EMBL" id="MDR5652860.1"/>
    </source>
</evidence>
<accession>A0ABU1F7K2</accession>
<organism evidence="1 2">
    <name type="scientific">Ruixingdingia sedimenti</name>
    <dbReference type="NCBI Taxonomy" id="3073604"/>
    <lineage>
        <taxon>Bacteria</taxon>
        <taxon>Pseudomonadati</taxon>
        <taxon>Pseudomonadota</taxon>
        <taxon>Alphaproteobacteria</taxon>
        <taxon>Rhodobacterales</taxon>
        <taxon>Paracoccaceae</taxon>
        <taxon>Ruixingdingia</taxon>
    </lineage>
</organism>
<keyword evidence="2" id="KW-1185">Reference proteome</keyword>
<reference evidence="1 2" key="1">
    <citation type="submission" date="2023-09" db="EMBL/GenBank/DDBJ databases">
        <title>Xinfangfangia sedmenti sp. nov., isolated the sedment.</title>
        <authorList>
            <person name="Xu L."/>
        </authorList>
    </citation>
    <scope>NUCLEOTIDE SEQUENCE [LARGE SCALE GENOMIC DNA]</scope>
    <source>
        <strain evidence="1 2">LG-4</strain>
    </source>
</reference>
<evidence type="ECO:0000313" key="2">
    <source>
        <dbReference type="Proteomes" id="UP001247754"/>
    </source>
</evidence>
<dbReference type="PANTHER" id="PTHR43737">
    <property type="entry name" value="BLL7424 PROTEIN"/>
    <property type="match status" value="1"/>
</dbReference>
<protein>
    <submittedName>
        <fullName evidence="1">DUF1501 domain-containing protein</fullName>
    </submittedName>
</protein>
<comment type="caution">
    <text evidence="1">The sequence shown here is derived from an EMBL/GenBank/DDBJ whole genome shotgun (WGS) entry which is preliminary data.</text>
</comment>
<dbReference type="RefSeq" id="WP_310457105.1">
    <property type="nucleotide sequence ID" value="NZ_JAVKPH010000008.1"/>
</dbReference>
<gene>
    <name evidence="1" type="ORF">RGD00_09605</name>
</gene>
<sequence length="386" mass="39937">MDLLISRRSFLIGCSAAASPLITRIGFAAAPGENRLVVIVLRGAMDGLDVLRPVGDPAYASLRPTLAEGEGGAPLDGFFALHPAAAPLLPLWQTGELGFAHAVATPYRRRSHFTGQDFLENGGGAADGALTPGRDGWLNRAIGLIPGAGPRAGVTVGRERMLILEGAADTAHWMPVADPRLSAQGRLLLDELHGADPLFAPVWTGAQALATETAAGPNPKGDLAATDIGTHVAARLVADARIATFSLGGWDMHQGQARLMADRLAALAQTVLALRAGLGAHWGTTLVLAMTEFGRTARENGSGGTDHGTGGAMLMAGGALRGGRVLGRWPGLAEADLLNRRDLMPTADVRAHAAQALAGMFGLARGDLERVVFPGLDMGGAEPVLR</sequence>